<dbReference type="InParanoid" id="K1QQ37"/>
<dbReference type="HOGENOM" id="CLU_1662487_0_0_1"/>
<proteinExistence type="predicted"/>
<sequence length="159" mass="16699">MVTQGIMSGSPVAPVCALGVPPSMLTPVQRTLDRRSLSATVCQDIKVQRQRTLPARGQGGKDSAFETDEATTFSDTVNVSASIMSTQIKEGLQPPQQAELEGNEDWCWKEDDVATFVLELEGNGGGRGAVDTGGLSEGTEGGVGYTGRHAMLKGWVDGG</sequence>
<organism evidence="1">
    <name type="scientific">Magallana gigas</name>
    <name type="common">Pacific oyster</name>
    <name type="synonym">Crassostrea gigas</name>
    <dbReference type="NCBI Taxonomy" id="29159"/>
    <lineage>
        <taxon>Eukaryota</taxon>
        <taxon>Metazoa</taxon>
        <taxon>Spiralia</taxon>
        <taxon>Lophotrochozoa</taxon>
        <taxon>Mollusca</taxon>
        <taxon>Bivalvia</taxon>
        <taxon>Autobranchia</taxon>
        <taxon>Pteriomorphia</taxon>
        <taxon>Ostreida</taxon>
        <taxon>Ostreoidea</taxon>
        <taxon>Ostreidae</taxon>
        <taxon>Magallana</taxon>
    </lineage>
</organism>
<dbReference type="AlphaFoldDB" id="K1QQ37"/>
<dbReference type="EMBL" id="JH818703">
    <property type="protein sequence ID" value="EKC30970.1"/>
    <property type="molecule type" value="Genomic_DNA"/>
</dbReference>
<accession>K1QQ37</accession>
<name>K1QQ37_MAGGI</name>
<protein>
    <submittedName>
        <fullName evidence="1">Uncharacterized protein</fullName>
    </submittedName>
</protein>
<reference evidence="1" key="1">
    <citation type="journal article" date="2012" name="Nature">
        <title>The oyster genome reveals stress adaptation and complexity of shell formation.</title>
        <authorList>
            <person name="Zhang G."/>
            <person name="Fang X."/>
            <person name="Guo X."/>
            <person name="Li L."/>
            <person name="Luo R."/>
            <person name="Xu F."/>
            <person name="Yang P."/>
            <person name="Zhang L."/>
            <person name="Wang X."/>
            <person name="Qi H."/>
            <person name="Xiong Z."/>
            <person name="Que H."/>
            <person name="Xie Y."/>
            <person name="Holland P.W."/>
            <person name="Paps J."/>
            <person name="Zhu Y."/>
            <person name="Wu F."/>
            <person name="Chen Y."/>
            <person name="Wang J."/>
            <person name="Peng C."/>
            <person name="Meng J."/>
            <person name="Yang L."/>
            <person name="Liu J."/>
            <person name="Wen B."/>
            <person name="Zhang N."/>
            <person name="Huang Z."/>
            <person name="Zhu Q."/>
            <person name="Feng Y."/>
            <person name="Mount A."/>
            <person name="Hedgecock D."/>
            <person name="Xu Z."/>
            <person name="Liu Y."/>
            <person name="Domazet-Loso T."/>
            <person name="Du Y."/>
            <person name="Sun X."/>
            <person name="Zhang S."/>
            <person name="Liu B."/>
            <person name="Cheng P."/>
            <person name="Jiang X."/>
            <person name="Li J."/>
            <person name="Fan D."/>
            <person name="Wang W."/>
            <person name="Fu W."/>
            <person name="Wang T."/>
            <person name="Wang B."/>
            <person name="Zhang J."/>
            <person name="Peng Z."/>
            <person name="Li Y."/>
            <person name="Li N."/>
            <person name="Wang J."/>
            <person name="Chen M."/>
            <person name="He Y."/>
            <person name="Tan F."/>
            <person name="Song X."/>
            <person name="Zheng Q."/>
            <person name="Huang R."/>
            <person name="Yang H."/>
            <person name="Du X."/>
            <person name="Chen L."/>
            <person name="Yang M."/>
            <person name="Gaffney P.M."/>
            <person name="Wang S."/>
            <person name="Luo L."/>
            <person name="She Z."/>
            <person name="Ming Y."/>
            <person name="Huang W."/>
            <person name="Zhang S."/>
            <person name="Huang B."/>
            <person name="Zhang Y."/>
            <person name="Qu T."/>
            <person name="Ni P."/>
            <person name="Miao G."/>
            <person name="Wang J."/>
            <person name="Wang Q."/>
            <person name="Steinberg C.E."/>
            <person name="Wang H."/>
            <person name="Li N."/>
            <person name="Qian L."/>
            <person name="Zhang G."/>
            <person name="Li Y."/>
            <person name="Yang H."/>
            <person name="Liu X."/>
            <person name="Wang J."/>
            <person name="Yin Y."/>
            <person name="Wang J."/>
        </authorList>
    </citation>
    <scope>NUCLEOTIDE SEQUENCE [LARGE SCALE GENOMIC DNA]</scope>
    <source>
        <strain evidence="1">05x7-T-G4-1.051#20</strain>
    </source>
</reference>
<gene>
    <name evidence="1" type="ORF">CGI_10019771</name>
</gene>
<evidence type="ECO:0000313" key="1">
    <source>
        <dbReference type="EMBL" id="EKC30970.1"/>
    </source>
</evidence>